<dbReference type="AlphaFoldDB" id="A0A3M7SWK3"/>
<keyword evidence="3" id="KW-1185">Reference proteome</keyword>
<protein>
    <submittedName>
        <fullName evidence="2">Uncharacterized protein</fullName>
    </submittedName>
</protein>
<gene>
    <name evidence="2" type="ORF">BpHYR1_029026</name>
</gene>
<dbReference type="EMBL" id="REGN01000684">
    <property type="protein sequence ID" value="RNA40055.1"/>
    <property type="molecule type" value="Genomic_DNA"/>
</dbReference>
<reference evidence="2 3" key="1">
    <citation type="journal article" date="2018" name="Sci. Rep.">
        <title>Genomic signatures of local adaptation to the degree of environmental predictability in rotifers.</title>
        <authorList>
            <person name="Franch-Gras L."/>
            <person name="Hahn C."/>
            <person name="Garcia-Roger E.M."/>
            <person name="Carmona M.J."/>
            <person name="Serra M."/>
            <person name="Gomez A."/>
        </authorList>
    </citation>
    <scope>NUCLEOTIDE SEQUENCE [LARGE SCALE GENOMIC DNA]</scope>
    <source>
        <strain evidence="2">HYR1</strain>
    </source>
</reference>
<evidence type="ECO:0000256" key="1">
    <source>
        <dbReference type="SAM" id="Phobius"/>
    </source>
</evidence>
<evidence type="ECO:0000313" key="3">
    <source>
        <dbReference type="Proteomes" id="UP000276133"/>
    </source>
</evidence>
<dbReference type="Proteomes" id="UP000276133">
    <property type="component" value="Unassembled WGS sequence"/>
</dbReference>
<comment type="caution">
    <text evidence="2">The sequence shown here is derived from an EMBL/GenBank/DDBJ whole genome shotgun (WGS) entry which is preliminary data.</text>
</comment>
<name>A0A3M7SWK3_BRAPC</name>
<organism evidence="2 3">
    <name type="scientific">Brachionus plicatilis</name>
    <name type="common">Marine rotifer</name>
    <name type="synonym">Brachionus muelleri</name>
    <dbReference type="NCBI Taxonomy" id="10195"/>
    <lineage>
        <taxon>Eukaryota</taxon>
        <taxon>Metazoa</taxon>
        <taxon>Spiralia</taxon>
        <taxon>Gnathifera</taxon>
        <taxon>Rotifera</taxon>
        <taxon>Eurotatoria</taxon>
        <taxon>Monogononta</taxon>
        <taxon>Pseudotrocha</taxon>
        <taxon>Ploima</taxon>
        <taxon>Brachionidae</taxon>
        <taxon>Brachionus</taxon>
    </lineage>
</organism>
<accession>A0A3M7SWK3</accession>
<keyword evidence="1" id="KW-1133">Transmembrane helix</keyword>
<feature type="transmembrane region" description="Helical" evidence="1">
    <location>
        <begin position="128"/>
        <end position="150"/>
    </location>
</feature>
<proteinExistence type="predicted"/>
<feature type="transmembrane region" description="Helical" evidence="1">
    <location>
        <begin position="12"/>
        <end position="30"/>
    </location>
</feature>
<evidence type="ECO:0000313" key="2">
    <source>
        <dbReference type="EMBL" id="RNA40055.1"/>
    </source>
</evidence>
<keyword evidence="1" id="KW-0812">Transmembrane</keyword>
<keyword evidence="1" id="KW-0472">Membrane</keyword>
<sequence>MSQIAIQSGELTKIDSLILYLLFFLSQYYIPVNFTSSNRGALARSVKCLILSKFQVCKLLFSDKHNNCYRPTYSSLSVSNFHLCLPHNFVGFAFKLGMMKISKEKEKVVILNGNKIIYCNTSCISGSVLSSFIVTLFNPELKLFIFFIIFREDYERRHFNKFLPFKKFLFY</sequence>